<sequence>MDVIVHRIRLRGGVDPAAFERWVRETDYATCPLLPSVLSFTVQRVTDDSSTQFDYFEVISVRSRAEFRRDMEGDTFQGLAAEFEKLATVVDELVGERVEPGYSAA</sequence>
<organism evidence="1">
    <name type="scientific">Streptomyces sp. CNQ-617</name>
    <dbReference type="NCBI Taxonomy" id="483421"/>
    <lineage>
        <taxon>Bacteria</taxon>
        <taxon>Bacillati</taxon>
        <taxon>Actinomycetota</taxon>
        <taxon>Actinomycetes</taxon>
        <taxon>Kitasatosporales</taxon>
        <taxon>Streptomycetaceae</taxon>
        <taxon>Streptomyces</taxon>
    </lineage>
</organism>
<reference evidence="1" key="1">
    <citation type="submission" date="2013-09" db="EMBL/GenBank/DDBJ databases">
        <authorList>
            <person name="Shaimaa S."/>
        </authorList>
    </citation>
    <scope>NUCLEOTIDE SEQUENCE</scope>
    <source>
        <strain evidence="1">CNQ-617</strain>
    </source>
</reference>
<reference evidence="1" key="2">
    <citation type="journal article" date="2014" name="J. Am. Chem. Soc.">
        <title>Elucidation of final steps of the marineosins biosynthetic pathway through identification and characterization of the corresponding gene cluster.</title>
        <authorList>
            <person name="Salem S.M."/>
            <person name="Kancharla P."/>
            <person name="Florova G."/>
            <person name="Gupta S."/>
            <person name="Lu W."/>
            <person name="Reynolds K.A."/>
        </authorList>
    </citation>
    <scope>NUCLEOTIDE SEQUENCE</scope>
    <source>
        <strain evidence="1">CNQ-617</strain>
    </source>
</reference>
<dbReference type="Gene3D" id="3.30.70.100">
    <property type="match status" value="1"/>
</dbReference>
<dbReference type="AlphaFoldDB" id="A0A067YND9"/>
<accession>A0A067YND9</accession>
<gene>
    <name evidence="1" type="primary">marY</name>
</gene>
<dbReference type="EMBL" id="KF711829">
    <property type="protein sequence ID" value="AHF22843.1"/>
    <property type="molecule type" value="Genomic_DNA"/>
</dbReference>
<proteinExistence type="predicted"/>
<protein>
    <submittedName>
        <fullName evidence="1">MarY</fullName>
    </submittedName>
</protein>
<name>A0A067YND9_9ACTN</name>
<dbReference type="Pfam" id="PF11639">
    <property type="entry name" value="HapK"/>
    <property type="match status" value="1"/>
</dbReference>
<dbReference type="InterPro" id="IPR021667">
    <property type="entry name" value="HapK"/>
</dbReference>
<evidence type="ECO:0000313" key="1">
    <source>
        <dbReference type="EMBL" id="AHF22843.1"/>
    </source>
</evidence>